<evidence type="ECO:0000256" key="2">
    <source>
        <dbReference type="SAM" id="SignalP"/>
    </source>
</evidence>
<gene>
    <name evidence="4" type="ORF">TRITD_5Av1G043900</name>
</gene>
<protein>
    <recommendedName>
        <fullName evidence="3">Malectin-like domain-containing protein</fullName>
    </recommendedName>
</protein>
<name>A0A9R0TKJ0_TRITD</name>
<keyword evidence="5" id="KW-1185">Reference proteome</keyword>
<evidence type="ECO:0000313" key="5">
    <source>
        <dbReference type="Proteomes" id="UP000324705"/>
    </source>
</evidence>
<accession>A0A9R0TKJ0</accession>
<sequence>MEPACPRLLVSLLLLSCFVSPELVTPIHGQSDALGFISVDCGIADGTSYPHDCYTLRGLSPGGRYLVRSSFYYGNYDALNRPPSFHLYLGVNRWAAVNVTAPDDILIFEAVVVSPADFFQVCLVDIGQGTPFISGLDLRPLRAAMYPEATVNQSLLLLNLRRPAARFALNRYHFWRPASSYKLYRFVRSPVITTDAYYSCLPITYLM</sequence>
<dbReference type="PANTHER" id="PTHR45631">
    <property type="entry name" value="OS07G0107800 PROTEIN-RELATED"/>
    <property type="match status" value="1"/>
</dbReference>
<feature type="signal peptide" evidence="2">
    <location>
        <begin position="1"/>
        <end position="29"/>
    </location>
</feature>
<reference evidence="4 5" key="1">
    <citation type="submission" date="2017-09" db="EMBL/GenBank/DDBJ databases">
        <authorList>
            <consortium name="International Durum Wheat Genome Sequencing Consortium (IDWGSC)"/>
            <person name="Milanesi L."/>
        </authorList>
    </citation>
    <scope>NUCLEOTIDE SEQUENCE [LARGE SCALE GENOMIC DNA]</scope>
    <source>
        <strain evidence="5">cv. Svevo</strain>
    </source>
</reference>
<feature type="domain" description="Malectin-like" evidence="3">
    <location>
        <begin position="52"/>
        <end position="162"/>
    </location>
</feature>
<keyword evidence="2" id="KW-0732">Signal</keyword>
<proteinExistence type="predicted"/>
<evidence type="ECO:0000256" key="1">
    <source>
        <dbReference type="ARBA" id="ARBA00004167"/>
    </source>
</evidence>
<dbReference type="Proteomes" id="UP000324705">
    <property type="component" value="Chromosome 5A"/>
</dbReference>
<dbReference type="Gramene" id="TRITD5Av1G043900.2">
    <property type="protein sequence ID" value="TRITD5Av1G043900.2"/>
    <property type="gene ID" value="TRITD5Av1G043900"/>
</dbReference>
<dbReference type="InterPro" id="IPR024788">
    <property type="entry name" value="Malectin-like_Carb-bd_dom"/>
</dbReference>
<dbReference type="EMBL" id="LT934119">
    <property type="protein sequence ID" value="VAI13957.1"/>
    <property type="molecule type" value="Genomic_DNA"/>
</dbReference>
<comment type="subcellular location">
    <subcellularLocation>
        <location evidence="1">Membrane</location>
        <topology evidence="1">Single-pass membrane protein</topology>
    </subcellularLocation>
</comment>
<dbReference type="GO" id="GO:0016020">
    <property type="term" value="C:membrane"/>
    <property type="evidence" value="ECO:0007669"/>
    <property type="project" value="UniProtKB-SubCell"/>
</dbReference>
<feature type="chain" id="PRO_5040493304" description="Malectin-like domain-containing protein" evidence="2">
    <location>
        <begin position="30"/>
        <end position="207"/>
    </location>
</feature>
<evidence type="ECO:0000313" key="4">
    <source>
        <dbReference type="EMBL" id="VAI13957.1"/>
    </source>
</evidence>
<dbReference type="Pfam" id="PF12819">
    <property type="entry name" value="Malectin_like"/>
    <property type="match status" value="1"/>
</dbReference>
<evidence type="ECO:0000259" key="3">
    <source>
        <dbReference type="Pfam" id="PF12819"/>
    </source>
</evidence>
<dbReference type="PANTHER" id="PTHR45631:SF8">
    <property type="entry name" value="OS12G0567500 PROTEIN"/>
    <property type="match status" value="1"/>
</dbReference>
<dbReference type="AlphaFoldDB" id="A0A9R0TKJ0"/>
<organism evidence="4 5">
    <name type="scientific">Triticum turgidum subsp. durum</name>
    <name type="common">Durum wheat</name>
    <name type="synonym">Triticum durum</name>
    <dbReference type="NCBI Taxonomy" id="4567"/>
    <lineage>
        <taxon>Eukaryota</taxon>
        <taxon>Viridiplantae</taxon>
        <taxon>Streptophyta</taxon>
        <taxon>Embryophyta</taxon>
        <taxon>Tracheophyta</taxon>
        <taxon>Spermatophyta</taxon>
        <taxon>Magnoliopsida</taxon>
        <taxon>Liliopsida</taxon>
        <taxon>Poales</taxon>
        <taxon>Poaceae</taxon>
        <taxon>BOP clade</taxon>
        <taxon>Pooideae</taxon>
        <taxon>Triticodae</taxon>
        <taxon>Triticeae</taxon>
        <taxon>Triticinae</taxon>
        <taxon>Triticum</taxon>
    </lineage>
</organism>